<dbReference type="EMBL" id="JBBPBM010000134">
    <property type="protein sequence ID" value="KAK8504919.1"/>
    <property type="molecule type" value="Genomic_DNA"/>
</dbReference>
<keyword evidence="3" id="KW-1185">Reference proteome</keyword>
<protein>
    <recommendedName>
        <fullName evidence="4">RNase H type-1 domain-containing protein</fullName>
    </recommendedName>
</protein>
<reference evidence="2 3" key="1">
    <citation type="journal article" date="2024" name="G3 (Bethesda)">
        <title>Genome assembly of Hibiscus sabdariffa L. provides insights into metabolisms of medicinal natural products.</title>
        <authorList>
            <person name="Kim T."/>
        </authorList>
    </citation>
    <scope>NUCLEOTIDE SEQUENCE [LARGE SCALE GENOMIC DNA]</scope>
    <source>
        <strain evidence="2">TK-2024</strain>
        <tissue evidence="2">Old leaves</tissue>
    </source>
</reference>
<evidence type="ECO:0000256" key="1">
    <source>
        <dbReference type="SAM" id="MobiDB-lite"/>
    </source>
</evidence>
<proteinExistence type="predicted"/>
<sequence length="277" mass="29872">MGQAGGIMDAVRVEGESRDQVDETIPVEKVGNTSSGAAAGTMPMRAGSIRRVDIGNGAGSSVAPRQTGGVENDEMRVVEESGQGDMVDFAARGLVVGAKTTLDSDSKGRLVSECNSNEVPRPVSVSTMVNGESWDWNRLQGWLPLPILEKLEACPIPKTSFGDDVPGWRWTENRCFTVGSAYEHLVTEEARNEIFGCLSMDWEVVVRWINRERNGVADSLAAMGRLHGRSGVGFISPPDGVLSRLDSERTERLVEESFADLDSSRGRETGLVFDPGG</sequence>
<evidence type="ECO:0000313" key="2">
    <source>
        <dbReference type="EMBL" id="KAK8504919.1"/>
    </source>
</evidence>
<name>A0ABR2BCQ7_9ROSI</name>
<dbReference type="Proteomes" id="UP001472677">
    <property type="component" value="Unassembled WGS sequence"/>
</dbReference>
<evidence type="ECO:0008006" key="4">
    <source>
        <dbReference type="Google" id="ProtNLM"/>
    </source>
</evidence>
<accession>A0ABR2BCQ7</accession>
<feature type="region of interest" description="Disordered" evidence="1">
    <location>
        <begin position="1"/>
        <end position="20"/>
    </location>
</feature>
<gene>
    <name evidence="2" type="ORF">V6N12_033168</name>
</gene>
<evidence type="ECO:0000313" key="3">
    <source>
        <dbReference type="Proteomes" id="UP001472677"/>
    </source>
</evidence>
<feature type="compositionally biased region" description="Basic and acidic residues" evidence="1">
    <location>
        <begin position="11"/>
        <end position="20"/>
    </location>
</feature>
<comment type="caution">
    <text evidence="2">The sequence shown here is derived from an EMBL/GenBank/DDBJ whole genome shotgun (WGS) entry which is preliminary data.</text>
</comment>
<organism evidence="2 3">
    <name type="scientific">Hibiscus sabdariffa</name>
    <name type="common">roselle</name>
    <dbReference type="NCBI Taxonomy" id="183260"/>
    <lineage>
        <taxon>Eukaryota</taxon>
        <taxon>Viridiplantae</taxon>
        <taxon>Streptophyta</taxon>
        <taxon>Embryophyta</taxon>
        <taxon>Tracheophyta</taxon>
        <taxon>Spermatophyta</taxon>
        <taxon>Magnoliopsida</taxon>
        <taxon>eudicotyledons</taxon>
        <taxon>Gunneridae</taxon>
        <taxon>Pentapetalae</taxon>
        <taxon>rosids</taxon>
        <taxon>malvids</taxon>
        <taxon>Malvales</taxon>
        <taxon>Malvaceae</taxon>
        <taxon>Malvoideae</taxon>
        <taxon>Hibiscus</taxon>
    </lineage>
</organism>